<dbReference type="HAMAP" id="MF_01207">
    <property type="entry name" value="MsrQ"/>
    <property type="match status" value="1"/>
</dbReference>
<evidence type="ECO:0000313" key="10">
    <source>
        <dbReference type="EMBL" id="MBD7986488.1"/>
    </source>
</evidence>
<dbReference type="PANTHER" id="PTHR36964">
    <property type="entry name" value="PROTEIN-METHIONINE-SULFOXIDE REDUCTASE HEME-BINDING SUBUNIT MSRQ"/>
    <property type="match status" value="1"/>
</dbReference>
<feature type="transmembrane region" description="Helical" evidence="8">
    <location>
        <begin position="21"/>
        <end position="41"/>
    </location>
</feature>
<evidence type="ECO:0000256" key="1">
    <source>
        <dbReference type="ARBA" id="ARBA00004141"/>
    </source>
</evidence>
<keyword evidence="2 8" id="KW-0813">Transport</keyword>
<keyword evidence="8" id="KW-1003">Cell membrane</keyword>
<name>A0ABR8UFI8_9GAMM</name>
<comment type="similarity">
    <text evidence="8">Belongs to the MsrQ family.</text>
</comment>
<dbReference type="Proteomes" id="UP000647183">
    <property type="component" value="Unassembled WGS sequence"/>
</dbReference>
<dbReference type="InterPro" id="IPR013130">
    <property type="entry name" value="Fe3_Rdtase_TM_dom"/>
</dbReference>
<proteinExistence type="inferred from homology"/>
<evidence type="ECO:0000256" key="6">
    <source>
        <dbReference type="ARBA" id="ARBA00023004"/>
    </source>
</evidence>
<evidence type="ECO:0000313" key="11">
    <source>
        <dbReference type="Proteomes" id="UP000647183"/>
    </source>
</evidence>
<comment type="subcellular location">
    <subcellularLocation>
        <location evidence="8">Cell membrane</location>
        <topology evidence="8">Multi-pass membrane protein</topology>
    </subcellularLocation>
    <subcellularLocation>
        <location evidence="1">Membrane</location>
        <topology evidence="1">Multi-pass membrane protein</topology>
    </subcellularLocation>
</comment>
<evidence type="ECO:0000256" key="7">
    <source>
        <dbReference type="ARBA" id="ARBA00023136"/>
    </source>
</evidence>
<evidence type="ECO:0000256" key="2">
    <source>
        <dbReference type="ARBA" id="ARBA00022448"/>
    </source>
</evidence>
<sequence length="225" mass="24978">MRAGTERKASGDGAVVAAKTLLHAAALLPLALLGWKAWLVGGGGDIDALGADPVAAIEHELGLWALRLLLVTLAVTPLRQLLGQPALLRFRRMLGLWAFAYASLHFCAWLVLDLRGWWSQVFVEIAERPYITVGFVAWLLLVPLAVTSTRGWMRRLGRNWGRLHRLVYAIAALAVLHFWWVVKSDVREPLLYASILAVLLGWRLVRRRQRSARAPARASAGAEQQ</sequence>
<organism evidence="10 11">
    <name type="scientific">Luteimonas colneyensis</name>
    <dbReference type="NCBI Taxonomy" id="2762230"/>
    <lineage>
        <taxon>Bacteria</taxon>
        <taxon>Pseudomonadati</taxon>
        <taxon>Pseudomonadota</taxon>
        <taxon>Gammaproteobacteria</taxon>
        <taxon>Lysobacterales</taxon>
        <taxon>Lysobacteraceae</taxon>
        <taxon>Luteimonas</taxon>
    </lineage>
</organism>
<keyword evidence="8" id="KW-0249">Electron transport</keyword>
<reference evidence="10 11" key="1">
    <citation type="submission" date="2020-08" db="EMBL/GenBank/DDBJ databases">
        <title>A Genomic Blueprint of the Chicken Gut Microbiome.</title>
        <authorList>
            <person name="Gilroy R."/>
            <person name="Ravi A."/>
            <person name="Getino M."/>
            <person name="Pursley I."/>
            <person name="Horton D.L."/>
            <person name="Alikhan N.-F."/>
            <person name="Baker D."/>
            <person name="Gharbi K."/>
            <person name="Hall N."/>
            <person name="Watson M."/>
            <person name="Adriaenssens E.M."/>
            <person name="Foster-Nyarko E."/>
            <person name="Jarju S."/>
            <person name="Secka A."/>
            <person name="Antonio M."/>
            <person name="Oren A."/>
            <person name="Chaudhuri R."/>
            <person name="La Ragione R.M."/>
            <person name="Hildebrand F."/>
            <person name="Pallen M.J."/>
        </authorList>
    </citation>
    <scope>NUCLEOTIDE SEQUENCE [LARGE SCALE GENOMIC DNA]</scope>
    <source>
        <strain evidence="10 11">Sa2BVA3</strain>
    </source>
</reference>
<dbReference type="PANTHER" id="PTHR36964:SF1">
    <property type="entry name" value="PROTEIN-METHIONINE-SULFOXIDE REDUCTASE HEME-BINDING SUBUNIT MSRQ"/>
    <property type="match status" value="1"/>
</dbReference>
<keyword evidence="8" id="KW-0479">Metal-binding</keyword>
<comment type="subunit">
    <text evidence="8">Heterodimer of a catalytic subunit (MsrP) and a heme-binding subunit (MsrQ).</text>
</comment>
<accession>A0ABR8UFI8</accession>
<keyword evidence="11" id="KW-1185">Reference proteome</keyword>
<comment type="cofactor">
    <cofactor evidence="8">
        <name>FMN</name>
        <dbReference type="ChEBI" id="CHEBI:58210"/>
    </cofactor>
    <text evidence="8">Binds 1 FMN per subunit.</text>
</comment>
<evidence type="ECO:0000256" key="5">
    <source>
        <dbReference type="ARBA" id="ARBA00022989"/>
    </source>
</evidence>
<dbReference type="EMBL" id="JACSQJ010000001">
    <property type="protein sequence ID" value="MBD7986488.1"/>
    <property type="molecule type" value="Genomic_DNA"/>
</dbReference>
<keyword evidence="8" id="KW-0285">Flavoprotein</keyword>
<dbReference type="InterPro" id="IPR022837">
    <property type="entry name" value="MsrQ-like"/>
</dbReference>
<keyword evidence="8" id="KW-0288">FMN</keyword>
<feature type="transmembrane region" description="Helical" evidence="8">
    <location>
        <begin position="189"/>
        <end position="205"/>
    </location>
</feature>
<evidence type="ECO:0000259" key="9">
    <source>
        <dbReference type="Pfam" id="PF01794"/>
    </source>
</evidence>
<comment type="function">
    <text evidence="8">Part of the MsrPQ system that repairs oxidized periplasmic proteins containing methionine sulfoxide residues (Met-O), using respiratory chain electrons. Thus protects these proteins from oxidative-stress damage caused by reactive species of oxygen and chlorine generated by the host defense mechanisms. MsrPQ is essential for the maintenance of envelope integrity under bleach stress, rescuing a wide series of structurally unrelated periplasmic proteins from methionine oxidation. MsrQ provides electrons for reduction to the reductase catalytic subunit MsrP, using the quinone pool of the respiratory chain.</text>
</comment>
<feature type="transmembrane region" description="Helical" evidence="8">
    <location>
        <begin position="61"/>
        <end position="82"/>
    </location>
</feature>
<feature type="domain" description="Ferric oxidoreductase" evidence="9">
    <location>
        <begin position="61"/>
        <end position="175"/>
    </location>
</feature>
<comment type="caution">
    <text evidence="10">The sequence shown here is derived from an EMBL/GenBank/DDBJ whole genome shotgun (WGS) entry which is preliminary data.</text>
</comment>
<keyword evidence="6 8" id="KW-0408">Iron</keyword>
<evidence type="ECO:0000256" key="8">
    <source>
        <dbReference type="HAMAP-Rule" id="MF_01207"/>
    </source>
</evidence>
<keyword evidence="5 8" id="KW-1133">Transmembrane helix</keyword>
<gene>
    <name evidence="8" type="primary">msrQ</name>
    <name evidence="10" type="ORF">H9645_00400</name>
</gene>
<keyword evidence="3 8" id="KW-0349">Heme</keyword>
<comment type="cofactor">
    <cofactor evidence="8">
        <name>heme b</name>
        <dbReference type="ChEBI" id="CHEBI:60344"/>
    </cofactor>
    <text evidence="8">Binds 1 heme b (iron(II)-protoporphyrin IX) group per subunit.</text>
</comment>
<evidence type="ECO:0000256" key="4">
    <source>
        <dbReference type="ARBA" id="ARBA00022692"/>
    </source>
</evidence>
<feature type="transmembrane region" description="Helical" evidence="8">
    <location>
        <begin position="94"/>
        <end position="112"/>
    </location>
</feature>
<feature type="transmembrane region" description="Helical" evidence="8">
    <location>
        <begin position="165"/>
        <end position="183"/>
    </location>
</feature>
<dbReference type="Pfam" id="PF01794">
    <property type="entry name" value="Ferric_reduct"/>
    <property type="match status" value="1"/>
</dbReference>
<evidence type="ECO:0000256" key="3">
    <source>
        <dbReference type="ARBA" id="ARBA00022617"/>
    </source>
</evidence>
<keyword evidence="4 8" id="KW-0812">Transmembrane</keyword>
<protein>
    <recommendedName>
        <fullName evidence="8">Protein-methionine-sulfoxide reductase heme-binding subunit MsrQ</fullName>
    </recommendedName>
    <alternativeName>
        <fullName evidence="8">Flavocytochrome MsrQ</fullName>
    </alternativeName>
</protein>
<feature type="transmembrane region" description="Helical" evidence="8">
    <location>
        <begin position="132"/>
        <end position="153"/>
    </location>
</feature>
<keyword evidence="7 8" id="KW-0472">Membrane</keyword>
<dbReference type="RefSeq" id="WP_191727774.1">
    <property type="nucleotide sequence ID" value="NZ_JACSQJ010000001.1"/>
</dbReference>